<protein>
    <submittedName>
        <fullName evidence="3">Predicted protein</fullName>
    </submittedName>
</protein>
<sequence length="163" mass="17975">MAPTQNHEDLKHRTQESARGVYAFSQRQLDRAVSPSTRQQAYTSAADFAHERPLLFAFLAAQLIFSFLPLVIFATFALSTGRLRPRRRPPLRPLLDSGVALLVLVPTLFLTSAVGLLVWIWAAGSFVVARKLWQVAPASVKGGQHGSTNGERTGVVLKEEPRD</sequence>
<keyword evidence="2" id="KW-0812">Transmembrane</keyword>
<accession>C9SW46</accession>
<feature type="region of interest" description="Disordered" evidence="1">
    <location>
        <begin position="142"/>
        <end position="163"/>
    </location>
</feature>
<dbReference type="STRING" id="526221.C9SW46"/>
<name>C9SW46_VERA1</name>
<keyword evidence="2" id="KW-0472">Membrane</keyword>
<gene>
    <name evidence="3" type="ORF">VDBG_09121</name>
</gene>
<keyword evidence="4" id="KW-1185">Reference proteome</keyword>
<evidence type="ECO:0000256" key="1">
    <source>
        <dbReference type="SAM" id="MobiDB-lite"/>
    </source>
</evidence>
<dbReference type="AlphaFoldDB" id="C9SW46"/>
<dbReference type="eggNOG" id="ENOG502S8KA">
    <property type="taxonomic scope" value="Eukaryota"/>
</dbReference>
<dbReference type="OrthoDB" id="3928876at2759"/>
<keyword evidence="2" id="KW-1133">Transmembrane helix</keyword>
<dbReference type="OMA" id="ARWLYNH"/>
<dbReference type="Proteomes" id="UP000008698">
    <property type="component" value="Unassembled WGS sequence"/>
</dbReference>
<reference evidence="4" key="1">
    <citation type="journal article" date="2011" name="PLoS Pathog.">
        <title>Comparative genomics yields insights into niche adaptation of plant vascular wilt pathogens.</title>
        <authorList>
            <person name="Klosterman S.J."/>
            <person name="Subbarao K.V."/>
            <person name="Kang S."/>
            <person name="Veronese P."/>
            <person name="Gold S.E."/>
            <person name="Thomma B.P.H.J."/>
            <person name="Chen Z."/>
            <person name="Henrissat B."/>
            <person name="Lee Y.-H."/>
            <person name="Park J."/>
            <person name="Garcia-Pedrajas M.D."/>
            <person name="Barbara D.J."/>
            <person name="Anchieta A."/>
            <person name="de Jonge R."/>
            <person name="Santhanam P."/>
            <person name="Maruthachalam K."/>
            <person name="Atallah Z."/>
            <person name="Amyotte S.G."/>
            <person name="Paz Z."/>
            <person name="Inderbitzin P."/>
            <person name="Hayes R.J."/>
            <person name="Heiman D.I."/>
            <person name="Young S."/>
            <person name="Zeng Q."/>
            <person name="Engels R."/>
            <person name="Galagan J."/>
            <person name="Cuomo C.A."/>
            <person name="Dobinson K.F."/>
            <person name="Ma L.-J."/>
        </authorList>
    </citation>
    <scope>NUCLEOTIDE SEQUENCE [LARGE SCALE GENOMIC DNA]</scope>
    <source>
        <strain evidence="4">VaMs.102 / ATCC MYA-4576 / FGSC 10136</strain>
    </source>
</reference>
<dbReference type="HOGENOM" id="CLU_121506_0_0_1"/>
<evidence type="ECO:0000313" key="3">
    <source>
        <dbReference type="EMBL" id="EEY23011.1"/>
    </source>
</evidence>
<organism evidence="4">
    <name type="scientific">Verticillium alfalfae (strain VaMs.102 / ATCC MYA-4576 / FGSC 10136)</name>
    <name type="common">Verticillium wilt of alfalfa</name>
    <name type="synonym">Verticillium albo-atrum</name>
    <dbReference type="NCBI Taxonomy" id="526221"/>
    <lineage>
        <taxon>Eukaryota</taxon>
        <taxon>Fungi</taxon>
        <taxon>Dikarya</taxon>
        <taxon>Ascomycota</taxon>
        <taxon>Pezizomycotina</taxon>
        <taxon>Sordariomycetes</taxon>
        <taxon>Hypocreomycetidae</taxon>
        <taxon>Glomerellales</taxon>
        <taxon>Plectosphaerellaceae</taxon>
        <taxon>Verticillium</taxon>
    </lineage>
</organism>
<dbReference type="Pfam" id="PF16015">
    <property type="entry name" value="Promethin"/>
    <property type="match status" value="2"/>
</dbReference>
<feature type="transmembrane region" description="Helical" evidence="2">
    <location>
        <begin position="54"/>
        <end position="78"/>
    </location>
</feature>
<evidence type="ECO:0000256" key="2">
    <source>
        <dbReference type="SAM" id="Phobius"/>
    </source>
</evidence>
<dbReference type="EMBL" id="DS985227">
    <property type="protein sequence ID" value="EEY23011.1"/>
    <property type="molecule type" value="Genomic_DNA"/>
</dbReference>
<evidence type="ECO:0000313" key="4">
    <source>
        <dbReference type="Proteomes" id="UP000008698"/>
    </source>
</evidence>
<feature type="transmembrane region" description="Helical" evidence="2">
    <location>
        <begin position="99"/>
        <end position="122"/>
    </location>
</feature>
<proteinExistence type="predicted"/>
<dbReference type="RefSeq" id="XP_003000626.1">
    <property type="nucleotide sequence ID" value="XM_003000580.1"/>
</dbReference>
<dbReference type="GeneID" id="9528334"/>
<dbReference type="KEGG" id="val:VDBG_09121"/>